<evidence type="ECO:0000256" key="2">
    <source>
        <dbReference type="SAM" id="SignalP"/>
    </source>
</evidence>
<protein>
    <submittedName>
        <fullName evidence="6">Protein pafC</fullName>
    </submittedName>
</protein>
<dbReference type="InterPro" id="IPR057727">
    <property type="entry name" value="WCX_dom"/>
</dbReference>
<feature type="region of interest" description="Disordered" evidence="1">
    <location>
        <begin position="240"/>
        <end position="263"/>
    </location>
</feature>
<feature type="domain" description="WCX" evidence="5">
    <location>
        <begin position="266"/>
        <end position="338"/>
    </location>
</feature>
<dbReference type="PANTHER" id="PTHR34580:SF1">
    <property type="entry name" value="PROTEIN PAFC"/>
    <property type="match status" value="1"/>
</dbReference>
<feature type="chain" id="PRO_5038712864" evidence="2">
    <location>
        <begin position="21"/>
        <end position="350"/>
    </location>
</feature>
<keyword evidence="7" id="KW-1185">Reference proteome</keyword>
<dbReference type="Pfam" id="PF19187">
    <property type="entry name" value="HTH_PafC"/>
    <property type="match status" value="1"/>
</dbReference>
<reference evidence="6" key="1">
    <citation type="journal article" date="2014" name="Int. J. Syst. Evol. Microbiol.">
        <title>Complete genome sequence of Corynebacterium casei LMG S-19264T (=DSM 44701T), isolated from a smear-ripened cheese.</title>
        <authorList>
            <consortium name="US DOE Joint Genome Institute (JGI-PGF)"/>
            <person name="Walter F."/>
            <person name="Albersmeier A."/>
            <person name="Kalinowski J."/>
            <person name="Ruckert C."/>
        </authorList>
    </citation>
    <scope>NUCLEOTIDE SEQUENCE</scope>
    <source>
        <strain evidence="6">CGMCC 4.7372</strain>
    </source>
</reference>
<feature type="domain" description="PafC HTH" evidence="4">
    <location>
        <begin position="9"/>
        <end position="117"/>
    </location>
</feature>
<dbReference type="OrthoDB" id="3268930at2"/>
<sequence>MARTPAAARLVRLLALPAWVAQNDGATIAEAAAHFEVDEDTIRRDVGTLWLSGLPGGLHDDLVDFSATAWEVGRLSLSQAHGLDRPVRLSHEEAVSLLLSLRVLRGVLGADAGAATALGGAERALASLLGPAAPPPDDNAPDTPEAPNEPDSPGEPGPAGPDSEADPTTILAQVRRALDEGRRLHLSYVSATDVPSERDVDPIALHSDGSTLTLTAWCLTARAERSFRFDRILAASALDTPGATHRRRRSPQGRDAGHDRGAIEAPTAELILEPSGRWLIEQLPRTRAEILDDGAIRAVVEGRDWDWLRGLVLSAGRHLRSVAPAHLARSASEAALAALDAYADGGNPSA</sequence>
<evidence type="ECO:0000313" key="7">
    <source>
        <dbReference type="Proteomes" id="UP000614239"/>
    </source>
</evidence>
<dbReference type="InterPro" id="IPR043839">
    <property type="entry name" value="PafC_HTH"/>
</dbReference>
<evidence type="ECO:0000259" key="4">
    <source>
        <dbReference type="Pfam" id="PF19187"/>
    </source>
</evidence>
<name>A0A8H9H8P7_9ACTO</name>
<dbReference type="EMBL" id="BMNJ01000003">
    <property type="protein sequence ID" value="GGO97846.1"/>
    <property type="molecule type" value="Genomic_DNA"/>
</dbReference>
<dbReference type="InterPro" id="IPR026881">
    <property type="entry name" value="WYL_dom"/>
</dbReference>
<dbReference type="PIRSF" id="PIRSF016838">
    <property type="entry name" value="PafC"/>
    <property type="match status" value="1"/>
</dbReference>
<dbReference type="InterPro" id="IPR051534">
    <property type="entry name" value="CBASS_pafABC_assoc_protein"/>
</dbReference>
<evidence type="ECO:0000313" key="6">
    <source>
        <dbReference type="EMBL" id="GGO97846.1"/>
    </source>
</evidence>
<feature type="signal peptide" evidence="2">
    <location>
        <begin position="1"/>
        <end position="20"/>
    </location>
</feature>
<feature type="region of interest" description="Disordered" evidence="1">
    <location>
        <begin position="128"/>
        <end position="166"/>
    </location>
</feature>
<reference evidence="6" key="2">
    <citation type="submission" date="2020-09" db="EMBL/GenBank/DDBJ databases">
        <authorList>
            <person name="Sun Q."/>
            <person name="Zhou Y."/>
        </authorList>
    </citation>
    <scope>NUCLEOTIDE SEQUENCE</scope>
    <source>
        <strain evidence="6">CGMCC 4.7372</strain>
    </source>
</reference>
<evidence type="ECO:0000259" key="5">
    <source>
        <dbReference type="Pfam" id="PF25583"/>
    </source>
</evidence>
<dbReference type="Pfam" id="PF25583">
    <property type="entry name" value="WCX"/>
    <property type="match status" value="1"/>
</dbReference>
<evidence type="ECO:0000256" key="1">
    <source>
        <dbReference type="SAM" id="MobiDB-lite"/>
    </source>
</evidence>
<evidence type="ECO:0000259" key="3">
    <source>
        <dbReference type="Pfam" id="PF13280"/>
    </source>
</evidence>
<gene>
    <name evidence="6" type="ORF">GCM10011612_11370</name>
</gene>
<accession>A0A8H9H8P7</accession>
<dbReference type="RefSeq" id="WP_080462624.1">
    <property type="nucleotide sequence ID" value="NZ_BMNJ01000003.1"/>
</dbReference>
<keyword evidence="2" id="KW-0732">Signal</keyword>
<dbReference type="Pfam" id="PF13280">
    <property type="entry name" value="WYL"/>
    <property type="match status" value="1"/>
</dbReference>
<dbReference type="PROSITE" id="PS52050">
    <property type="entry name" value="WYL"/>
    <property type="match status" value="1"/>
</dbReference>
<dbReference type="InterPro" id="IPR028349">
    <property type="entry name" value="PafC-like"/>
</dbReference>
<dbReference type="Proteomes" id="UP000614239">
    <property type="component" value="Unassembled WGS sequence"/>
</dbReference>
<feature type="domain" description="WYL" evidence="3">
    <location>
        <begin position="170"/>
        <end position="235"/>
    </location>
</feature>
<dbReference type="AlphaFoldDB" id="A0A8H9H8P7"/>
<proteinExistence type="predicted"/>
<comment type="caution">
    <text evidence="6">The sequence shown here is derived from an EMBL/GenBank/DDBJ whole genome shotgun (WGS) entry which is preliminary data.</text>
</comment>
<organism evidence="6 7">
    <name type="scientific">Actinomyces gaoshouyii</name>
    <dbReference type="NCBI Taxonomy" id="1960083"/>
    <lineage>
        <taxon>Bacteria</taxon>
        <taxon>Bacillati</taxon>
        <taxon>Actinomycetota</taxon>
        <taxon>Actinomycetes</taxon>
        <taxon>Actinomycetales</taxon>
        <taxon>Actinomycetaceae</taxon>
        <taxon>Actinomyces</taxon>
    </lineage>
</organism>
<dbReference type="PANTHER" id="PTHR34580">
    <property type="match status" value="1"/>
</dbReference>